<dbReference type="InterPro" id="IPR046960">
    <property type="entry name" value="PPR_At4g14850-like_plant"/>
</dbReference>
<dbReference type="EMBL" id="JABFUD020000018">
    <property type="protein sequence ID" value="KAI5066001.1"/>
    <property type="molecule type" value="Genomic_DNA"/>
</dbReference>
<dbReference type="AlphaFoldDB" id="A0A9D4UF09"/>
<dbReference type="GO" id="GO:0008270">
    <property type="term" value="F:zinc ion binding"/>
    <property type="evidence" value="ECO:0007669"/>
    <property type="project" value="InterPro"/>
</dbReference>
<dbReference type="InterPro" id="IPR002885">
    <property type="entry name" value="PPR_rpt"/>
</dbReference>
<proteinExistence type="predicted"/>
<dbReference type="FunFam" id="1.25.40.10:FF:000682">
    <property type="entry name" value="Pentatricopeptide repeat-containing protein At3g16610"/>
    <property type="match status" value="1"/>
</dbReference>
<protein>
    <recommendedName>
        <fullName evidence="3">DYW domain-containing protein</fullName>
    </recommendedName>
</protein>
<gene>
    <name evidence="4" type="ORF">GOP47_0018625</name>
</gene>
<dbReference type="InterPro" id="IPR046849">
    <property type="entry name" value="E2_motif"/>
</dbReference>
<dbReference type="Pfam" id="PF20431">
    <property type="entry name" value="E_motif"/>
    <property type="match status" value="1"/>
</dbReference>
<dbReference type="GO" id="GO:0003723">
    <property type="term" value="F:RNA binding"/>
    <property type="evidence" value="ECO:0007669"/>
    <property type="project" value="InterPro"/>
</dbReference>
<dbReference type="Pfam" id="PF14432">
    <property type="entry name" value="DYW_deaminase"/>
    <property type="match status" value="1"/>
</dbReference>
<dbReference type="Pfam" id="PF01535">
    <property type="entry name" value="PPR"/>
    <property type="match status" value="1"/>
</dbReference>
<dbReference type="OrthoDB" id="195747at2759"/>
<reference evidence="4" key="1">
    <citation type="submission" date="2021-01" db="EMBL/GenBank/DDBJ databases">
        <title>Adiantum capillus-veneris genome.</title>
        <authorList>
            <person name="Fang Y."/>
            <person name="Liao Q."/>
        </authorList>
    </citation>
    <scope>NUCLEOTIDE SEQUENCE</scope>
    <source>
        <strain evidence="4">H3</strain>
        <tissue evidence="4">Leaf</tissue>
    </source>
</reference>
<dbReference type="PROSITE" id="PS51375">
    <property type="entry name" value="PPR"/>
    <property type="match status" value="2"/>
</dbReference>
<evidence type="ECO:0000256" key="1">
    <source>
        <dbReference type="ARBA" id="ARBA00022737"/>
    </source>
</evidence>
<dbReference type="PANTHER" id="PTHR47926:SF533">
    <property type="entry name" value="DYW DOMAIN-CONTAINING PROTEIN"/>
    <property type="match status" value="1"/>
</dbReference>
<keyword evidence="1" id="KW-0677">Repeat</keyword>
<evidence type="ECO:0000256" key="2">
    <source>
        <dbReference type="PROSITE-ProRule" id="PRU00708"/>
    </source>
</evidence>
<dbReference type="Gene3D" id="1.25.40.10">
    <property type="entry name" value="Tetratricopeptide repeat domain"/>
    <property type="match status" value="4"/>
</dbReference>
<organism evidence="4 5">
    <name type="scientific">Adiantum capillus-veneris</name>
    <name type="common">Maidenhair fern</name>
    <dbReference type="NCBI Taxonomy" id="13818"/>
    <lineage>
        <taxon>Eukaryota</taxon>
        <taxon>Viridiplantae</taxon>
        <taxon>Streptophyta</taxon>
        <taxon>Embryophyta</taxon>
        <taxon>Tracheophyta</taxon>
        <taxon>Polypodiopsida</taxon>
        <taxon>Polypodiidae</taxon>
        <taxon>Polypodiales</taxon>
        <taxon>Pteridineae</taxon>
        <taxon>Pteridaceae</taxon>
        <taxon>Vittarioideae</taxon>
        <taxon>Adiantum</taxon>
    </lineage>
</organism>
<dbReference type="InterPro" id="IPR011990">
    <property type="entry name" value="TPR-like_helical_dom_sf"/>
</dbReference>
<dbReference type="InterPro" id="IPR032867">
    <property type="entry name" value="DYW_dom"/>
</dbReference>
<feature type="domain" description="DYW" evidence="3">
    <location>
        <begin position="740"/>
        <end position="811"/>
    </location>
</feature>
<keyword evidence="5" id="KW-1185">Reference proteome</keyword>
<evidence type="ECO:0000313" key="5">
    <source>
        <dbReference type="Proteomes" id="UP000886520"/>
    </source>
</evidence>
<dbReference type="FunFam" id="1.25.40.10:FF:000090">
    <property type="entry name" value="Pentatricopeptide repeat-containing protein, chloroplastic"/>
    <property type="match status" value="1"/>
</dbReference>
<name>A0A9D4UF09_ADICA</name>
<dbReference type="Proteomes" id="UP000886520">
    <property type="component" value="Chromosome 18"/>
</dbReference>
<comment type="caution">
    <text evidence="4">The sequence shown here is derived from an EMBL/GenBank/DDBJ whole genome shotgun (WGS) entry which is preliminary data.</text>
</comment>
<dbReference type="Pfam" id="PF13041">
    <property type="entry name" value="PPR_2"/>
    <property type="match status" value="1"/>
</dbReference>
<dbReference type="Pfam" id="PF20430">
    <property type="entry name" value="Eplus_motif"/>
    <property type="match status" value="1"/>
</dbReference>
<feature type="repeat" description="PPR" evidence="2">
    <location>
        <begin position="514"/>
        <end position="548"/>
    </location>
</feature>
<dbReference type="NCBIfam" id="TIGR00756">
    <property type="entry name" value="PPR"/>
    <property type="match status" value="1"/>
</dbReference>
<dbReference type="InterPro" id="IPR046848">
    <property type="entry name" value="E_motif"/>
</dbReference>
<dbReference type="GO" id="GO:0009451">
    <property type="term" value="P:RNA modification"/>
    <property type="evidence" value="ECO:0007669"/>
    <property type="project" value="InterPro"/>
</dbReference>
<accession>A0A9D4UF09</accession>
<sequence length="884" mass="97312">MGALQMTKVPTFYPETDFYPGFPSHHVESRSPHLLLQGAGISASSGGHVCSPTVPLPGVYVPEKWFSPNKGPEAFDFAIFSNEIHDSASRNGWCEHMGLHNSTNLKQNKPEISANSGSFGSVFEYTTPIHNTPDGKLNLNAIREKCHVTSVLARVTDYLPVETLGFFLEKCTMDKDIAGGRIVHLLIVSNGFDFIPKLCDNLIRLFGLCASLVEADQLFSKLTVPSVSAWYTIMAAHSMNGDNEKVLQIYTRMVHASIAPNSYIFTCVVNSCASLRALTKGEAVHNDIIHSGLQSDLFVANALIGFYSKCGSLSKAHNVFVVLPKKNVVVWSSMIGAFVQEGCLEQSLELLREMEEQGVEPNEYTYSSLISACGNADNVVQGLLLHNQFIKKHCFVGCFNGWACGSLGALKIGIDIHEQIRKSGLEHGLPLAAFGLYEEMVSDGMRPDNVIYMYVLEACSIMGSSDHGKGVHDQIIASGLGSDIVVGNSLLHMYIKCNCLQEAQTTFQALGQRNKISWDAMVVAYSQNSNFAMARNCLRGMAEEGFVADEILFTDILVACRRSGNVEEASKFFKMINSVYGMDPCIEHFGCMVNLLGEGGYLLEAEELIEIMPIPPDSVVWSSFLSACKAYRKVDLGFRCFNEVLRQDPGMGMAYVLMSSIFAEAGMWENKHMIDEQRKQTDMWKIPGRAWIEVNKQVHEFMVGDRTHPQSSKIYATLRRLAAVVKDEGHVGGADDDAEMPENSNEEALLGHCEKLAIAFGLCNMPEGATVRVVKNLRVCTDCHHVSKVISKVEKRDIIINDAYHVHHFSNVSGPLYIAYWPGSTFAASVQHNLNGLLIGIQPPLFALQSIRNEDAIPSMVDGNWDSLKAPLLTLESLSASNIT</sequence>
<evidence type="ECO:0000313" key="4">
    <source>
        <dbReference type="EMBL" id="KAI5066001.1"/>
    </source>
</evidence>
<evidence type="ECO:0000259" key="3">
    <source>
        <dbReference type="Pfam" id="PF14432"/>
    </source>
</evidence>
<feature type="repeat" description="PPR" evidence="2">
    <location>
        <begin position="327"/>
        <end position="361"/>
    </location>
</feature>
<dbReference type="PANTHER" id="PTHR47926">
    <property type="entry name" value="PENTATRICOPEPTIDE REPEAT-CONTAINING PROTEIN"/>
    <property type="match status" value="1"/>
</dbReference>